<organism evidence="2 3">
    <name type="scientific">Ponticaulis profundi</name>
    <dbReference type="NCBI Taxonomy" id="2665222"/>
    <lineage>
        <taxon>Bacteria</taxon>
        <taxon>Pseudomonadati</taxon>
        <taxon>Pseudomonadota</taxon>
        <taxon>Alphaproteobacteria</taxon>
        <taxon>Hyphomonadales</taxon>
        <taxon>Hyphomonadaceae</taxon>
        <taxon>Ponticaulis</taxon>
    </lineage>
</organism>
<comment type="caution">
    <text evidence="2">The sequence shown here is derived from an EMBL/GenBank/DDBJ whole genome shotgun (WGS) entry which is preliminary data.</text>
</comment>
<dbReference type="EMBL" id="JBHSSW010000008">
    <property type="protein sequence ID" value="MFC6197858.1"/>
    <property type="molecule type" value="Genomic_DNA"/>
</dbReference>
<keyword evidence="3" id="KW-1185">Reference proteome</keyword>
<proteinExistence type="predicted"/>
<sequence length="370" mass="42641">MADGMQKAVISEPGVYLNLPDSDYFAVDAIGSSDIKKLLKNPADWWYESAHNPHYERSSDSAARTLGSALHCLLLEGEQAYAERFAVEPDPKDYPNAARTVKDLRELLNLFDIEFKATSNKPDLVEKFRAYNLHHRSWDLIVEEHRELVEGGMTPLTARQDRCVRHMSELALAHEDIGPAIRGGLNEVSVFWRREGDDTLYRARFDCLQPGFNLDLKSMSNWQGRNVAQSVIKQITELEYDLQRVFYDEARSALREHVQAGRIITGAGTTDENLTSLKQIASRDEWKWVWLFYQVRDDRTGKAPILVPRLHEPTGTVYEEAQNAIELALENYRDFRDRFSLDTPWHHSEPLEELEDHHLANLQYKRSIST</sequence>
<feature type="domain" description="Putative exodeoxyribonuclease 8 PDDEXK-like" evidence="1">
    <location>
        <begin position="32"/>
        <end position="253"/>
    </location>
</feature>
<dbReference type="RefSeq" id="WP_377377357.1">
    <property type="nucleotide sequence ID" value="NZ_JBHSSW010000008.1"/>
</dbReference>
<reference evidence="3" key="1">
    <citation type="journal article" date="2019" name="Int. J. Syst. Evol. Microbiol.">
        <title>The Global Catalogue of Microorganisms (GCM) 10K type strain sequencing project: providing services to taxonomists for standard genome sequencing and annotation.</title>
        <authorList>
            <consortium name="The Broad Institute Genomics Platform"/>
            <consortium name="The Broad Institute Genome Sequencing Center for Infectious Disease"/>
            <person name="Wu L."/>
            <person name="Ma J."/>
        </authorList>
    </citation>
    <scope>NUCLEOTIDE SEQUENCE [LARGE SCALE GENOMIC DNA]</scope>
    <source>
        <strain evidence="3">CGMCC-1.15741</strain>
    </source>
</reference>
<evidence type="ECO:0000313" key="2">
    <source>
        <dbReference type="EMBL" id="MFC6197858.1"/>
    </source>
</evidence>
<protein>
    <submittedName>
        <fullName evidence="2">PD-(D/E)XK nuclease-like domain-containing protein</fullName>
    </submittedName>
</protein>
<evidence type="ECO:0000259" key="1">
    <source>
        <dbReference type="Pfam" id="PF12684"/>
    </source>
</evidence>
<dbReference type="Proteomes" id="UP001596303">
    <property type="component" value="Unassembled WGS sequence"/>
</dbReference>
<dbReference type="Pfam" id="PF12684">
    <property type="entry name" value="DUF3799"/>
    <property type="match status" value="1"/>
</dbReference>
<name>A0ABW1S8A3_9PROT</name>
<dbReference type="InterPro" id="IPR024432">
    <property type="entry name" value="Put_RecE_PDDEXK-like_dom"/>
</dbReference>
<evidence type="ECO:0000313" key="3">
    <source>
        <dbReference type="Proteomes" id="UP001596303"/>
    </source>
</evidence>
<accession>A0ABW1S8A3</accession>
<dbReference type="Gene3D" id="3.90.320.10">
    <property type="match status" value="1"/>
</dbReference>
<dbReference type="InterPro" id="IPR011604">
    <property type="entry name" value="PDDEXK-like_dom_sf"/>
</dbReference>
<gene>
    <name evidence="2" type="ORF">ACFQDM_07200</name>
</gene>